<keyword evidence="5 7" id="KW-0496">Mitochondrion</keyword>
<evidence type="ECO:0000256" key="5">
    <source>
        <dbReference type="ARBA" id="ARBA00023128"/>
    </source>
</evidence>
<name>A0A9P5ZBP3_9AGAR</name>
<dbReference type="InterPro" id="IPR033122">
    <property type="entry name" value="LETM1-like_RBD"/>
</dbReference>
<comment type="subcellular location">
    <subcellularLocation>
        <location evidence="1">Mitochondrion inner membrane</location>
        <topology evidence="1">Single-pass membrane protein</topology>
    </subcellularLocation>
</comment>
<dbReference type="Proteomes" id="UP000807469">
    <property type="component" value="Unassembled WGS sequence"/>
</dbReference>
<feature type="transmembrane region" description="Helical" evidence="9">
    <location>
        <begin position="198"/>
        <end position="223"/>
    </location>
</feature>
<dbReference type="EMBL" id="MU155143">
    <property type="protein sequence ID" value="KAF9484466.1"/>
    <property type="molecule type" value="Genomic_DNA"/>
</dbReference>
<feature type="domain" description="Letm1 RBD" evidence="10">
    <location>
        <begin position="195"/>
        <end position="389"/>
    </location>
</feature>
<sequence>MLRKAARNNAAVIHRRLQFVPFRHASPAYHRLYCVPPPTPPPTAAKLPAGDQPPLPLPPHKKPKLDLRPAPVKPKPPSPPASAPPPPTTASTTPQTSAPHHVPATPSLSEASKEAKHDIEDAEAHGILAPPPLNANWVQRTLHQVIQIAKFYYRGTKLIFTRRKAIALIHARVQAGGAPLTRAEFRLITTQKDDMAKLVPFLIIALLLEEVIPLIAIYVPAMLPSTCILPSQRARIEEKRTEKALAYETVYAGLYAALKEQTAAAKGFLPLAALRVEDAPMAVCGQLGLSTIGFDALRLRRIRKHLSFIARDDEKLLEDSTPLSRRALVEAIEERGIRTSPNLTHKQLQSRLQWWLDSVKATTELADAAATDAALGRRLALVILSAGQS</sequence>
<evidence type="ECO:0000256" key="8">
    <source>
        <dbReference type="SAM" id="MobiDB-lite"/>
    </source>
</evidence>
<dbReference type="Pfam" id="PF07766">
    <property type="entry name" value="LETM1_RBD"/>
    <property type="match status" value="2"/>
</dbReference>
<dbReference type="PANTHER" id="PTHR14009:SF1">
    <property type="entry name" value="MITOCHONDRIAL PROTON_CALCIUM EXCHANGER PROTEIN"/>
    <property type="match status" value="1"/>
</dbReference>
<organism evidence="11 12">
    <name type="scientific">Pholiota conissans</name>
    <dbReference type="NCBI Taxonomy" id="109636"/>
    <lineage>
        <taxon>Eukaryota</taxon>
        <taxon>Fungi</taxon>
        <taxon>Dikarya</taxon>
        <taxon>Basidiomycota</taxon>
        <taxon>Agaricomycotina</taxon>
        <taxon>Agaricomycetes</taxon>
        <taxon>Agaricomycetidae</taxon>
        <taxon>Agaricales</taxon>
        <taxon>Agaricineae</taxon>
        <taxon>Strophariaceae</taxon>
        <taxon>Pholiota</taxon>
    </lineage>
</organism>
<dbReference type="GO" id="GO:0030003">
    <property type="term" value="P:intracellular monoatomic cation homeostasis"/>
    <property type="evidence" value="ECO:0007669"/>
    <property type="project" value="TreeGrafter"/>
</dbReference>
<evidence type="ECO:0000256" key="9">
    <source>
        <dbReference type="SAM" id="Phobius"/>
    </source>
</evidence>
<protein>
    <recommendedName>
        <fullName evidence="10">Letm1 RBD domain-containing protein</fullName>
    </recommendedName>
</protein>
<dbReference type="PANTHER" id="PTHR14009">
    <property type="entry name" value="LEUCINE ZIPPER-EF-HAND CONTAINING TRANSMEMBRANE PROTEIN"/>
    <property type="match status" value="1"/>
</dbReference>
<keyword evidence="3" id="KW-0999">Mitochondrion inner membrane</keyword>
<evidence type="ECO:0000256" key="7">
    <source>
        <dbReference type="PROSITE-ProRule" id="PRU01094"/>
    </source>
</evidence>
<evidence type="ECO:0000313" key="11">
    <source>
        <dbReference type="EMBL" id="KAF9484466.1"/>
    </source>
</evidence>
<evidence type="ECO:0000259" key="10">
    <source>
        <dbReference type="PROSITE" id="PS51758"/>
    </source>
</evidence>
<dbReference type="AlphaFoldDB" id="A0A9P5ZBP3"/>
<evidence type="ECO:0000256" key="4">
    <source>
        <dbReference type="ARBA" id="ARBA00022989"/>
    </source>
</evidence>
<keyword evidence="6 9" id="KW-0472">Membrane</keyword>
<evidence type="ECO:0000256" key="6">
    <source>
        <dbReference type="ARBA" id="ARBA00023136"/>
    </source>
</evidence>
<evidence type="ECO:0000256" key="1">
    <source>
        <dbReference type="ARBA" id="ARBA00004434"/>
    </source>
</evidence>
<comment type="caution">
    <text evidence="11">The sequence shown here is derived from an EMBL/GenBank/DDBJ whole genome shotgun (WGS) entry which is preliminary data.</text>
</comment>
<feature type="compositionally biased region" description="Pro residues" evidence="8">
    <location>
        <begin position="71"/>
        <end position="88"/>
    </location>
</feature>
<dbReference type="OrthoDB" id="73691at2759"/>
<keyword evidence="12" id="KW-1185">Reference proteome</keyword>
<evidence type="ECO:0000256" key="2">
    <source>
        <dbReference type="ARBA" id="ARBA00022692"/>
    </source>
</evidence>
<evidence type="ECO:0000313" key="12">
    <source>
        <dbReference type="Proteomes" id="UP000807469"/>
    </source>
</evidence>
<feature type="compositionally biased region" description="Low complexity" evidence="8">
    <location>
        <begin position="89"/>
        <end position="99"/>
    </location>
</feature>
<keyword evidence="4 9" id="KW-1133">Transmembrane helix</keyword>
<dbReference type="PROSITE" id="PS51758">
    <property type="entry name" value="LETM1_RBD"/>
    <property type="match status" value="1"/>
</dbReference>
<evidence type="ECO:0000256" key="3">
    <source>
        <dbReference type="ARBA" id="ARBA00022792"/>
    </source>
</evidence>
<proteinExistence type="predicted"/>
<dbReference type="GO" id="GO:0043022">
    <property type="term" value="F:ribosome binding"/>
    <property type="evidence" value="ECO:0007669"/>
    <property type="project" value="InterPro"/>
</dbReference>
<dbReference type="InterPro" id="IPR044202">
    <property type="entry name" value="LETM1/MDM38-like"/>
</dbReference>
<dbReference type="GO" id="GO:0005743">
    <property type="term" value="C:mitochondrial inner membrane"/>
    <property type="evidence" value="ECO:0007669"/>
    <property type="project" value="UniProtKB-SubCell"/>
</dbReference>
<gene>
    <name evidence="11" type="ORF">BDN70DRAFT_872480</name>
</gene>
<keyword evidence="2 9" id="KW-0812">Transmembrane</keyword>
<accession>A0A9P5ZBP3</accession>
<reference evidence="11" key="1">
    <citation type="submission" date="2020-11" db="EMBL/GenBank/DDBJ databases">
        <authorList>
            <consortium name="DOE Joint Genome Institute"/>
            <person name="Ahrendt S."/>
            <person name="Riley R."/>
            <person name="Andreopoulos W."/>
            <person name="Labutti K."/>
            <person name="Pangilinan J."/>
            <person name="Ruiz-Duenas F.J."/>
            <person name="Barrasa J.M."/>
            <person name="Sanchez-Garcia M."/>
            <person name="Camarero S."/>
            <person name="Miyauchi S."/>
            <person name="Serrano A."/>
            <person name="Linde D."/>
            <person name="Babiker R."/>
            <person name="Drula E."/>
            <person name="Ayuso-Fernandez I."/>
            <person name="Pacheco R."/>
            <person name="Padilla G."/>
            <person name="Ferreira P."/>
            <person name="Barriuso J."/>
            <person name="Kellner H."/>
            <person name="Castanera R."/>
            <person name="Alfaro M."/>
            <person name="Ramirez L."/>
            <person name="Pisabarro A.G."/>
            <person name="Kuo A."/>
            <person name="Tritt A."/>
            <person name="Lipzen A."/>
            <person name="He G."/>
            <person name="Yan M."/>
            <person name="Ng V."/>
            <person name="Cullen D."/>
            <person name="Martin F."/>
            <person name="Rosso M.-N."/>
            <person name="Henrissat B."/>
            <person name="Hibbett D."/>
            <person name="Martinez A.T."/>
            <person name="Grigoriev I.V."/>
        </authorList>
    </citation>
    <scope>NUCLEOTIDE SEQUENCE</scope>
    <source>
        <strain evidence="11">CIRM-BRFM 674</strain>
    </source>
</reference>
<feature type="region of interest" description="Disordered" evidence="8">
    <location>
        <begin position="40"/>
        <end position="118"/>
    </location>
</feature>